<keyword evidence="2 6" id="KW-0547">Nucleotide-binding</keyword>
<dbReference type="Gene3D" id="1.10.10.10">
    <property type="entry name" value="Winged helix-like DNA-binding domain superfamily/Winged helix DNA-binding domain"/>
    <property type="match status" value="1"/>
</dbReference>
<keyword evidence="1 6" id="KW-0436">Ligase</keyword>
<feature type="DNA-binding region" description="H-T-H motif" evidence="6">
    <location>
        <begin position="16"/>
        <end position="35"/>
    </location>
</feature>
<comment type="similarity">
    <text evidence="6">Belongs to the biotin--protein ligase family.</text>
</comment>
<feature type="binding site" evidence="6">
    <location>
        <begin position="113"/>
        <end position="115"/>
    </location>
    <ligand>
        <name>biotin</name>
        <dbReference type="ChEBI" id="CHEBI:57586"/>
    </ligand>
</feature>
<evidence type="ECO:0000256" key="2">
    <source>
        <dbReference type="ARBA" id="ARBA00022741"/>
    </source>
</evidence>
<dbReference type="NCBIfam" id="TIGR00121">
    <property type="entry name" value="birA_ligase"/>
    <property type="match status" value="1"/>
</dbReference>
<gene>
    <name evidence="6 8" type="primary">birA</name>
    <name evidence="9" type="ORF">CW360_12880</name>
    <name evidence="8" type="ORF">GCM10007363_30850</name>
</gene>
<keyword evidence="6" id="KW-0238">DNA-binding</keyword>
<dbReference type="GO" id="GO:0004077">
    <property type="term" value="F:biotin--[biotin carboxyl-carrier protein] ligase activity"/>
    <property type="evidence" value="ECO:0007669"/>
    <property type="project" value="UniProtKB-UniRule"/>
</dbReference>
<dbReference type="Pfam" id="PF08279">
    <property type="entry name" value="HTH_11"/>
    <property type="match status" value="1"/>
</dbReference>
<dbReference type="Pfam" id="PF03099">
    <property type="entry name" value="BPL_LplA_LipB"/>
    <property type="match status" value="1"/>
</dbReference>
<dbReference type="InterPro" id="IPR036388">
    <property type="entry name" value="WH-like_DNA-bd_sf"/>
</dbReference>
<evidence type="ECO:0000256" key="3">
    <source>
        <dbReference type="ARBA" id="ARBA00022840"/>
    </source>
</evidence>
<dbReference type="NCBIfam" id="NF008847">
    <property type="entry name" value="PRK11886.1-2"/>
    <property type="match status" value="1"/>
</dbReference>
<feature type="binding site" evidence="6">
    <location>
        <begin position="84"/>
        <end position="86"/>
    </location>
    <ligand>
        <name>biotin</name>
        <dbReference type="ChEBI" id="CHEBI:57586"/>
    </ligand>
</feature>
<name>A0A2I0CN19_9PSED</name>
<dbReference type="PROSITE" id="PS51733">
    <property type="entry name" value="BPL_LPL_CATALYTIC"/>
    <property type="match status" value="1"/>
</dbReference>
<dbReference type="PANTHER" id="PTHR12835:SF5">
    <property type="entry name" value="BIOTIN--PROTEIN LIGASE"/>
    <property type="match status" value="1"/>
</dbReference>
<evidence type="ECO:0000313" key="10">
    <source>
        <dbReference type="Proteomes" id="UP000242861"/>
    </source>
</evidence>
<dbReference type="GO" id="GO:0005737">
    <property type="term" value="C:cytoplasm"/>
    <property type="evidence" value="ECO:0007669"/>
    <property type="project" value="TreeGrafter"/>
</dbReference>
<proteinExistence type="inferred from homology"/>
<evidence type="ECO:0000256" key="1">
    <source>
        <dbReference type="ARBA" id="ARBA00022598"/>
    </source>
</evidence>
<dbReference type="InterPro" id="IPR045864">
    <property type="entry name" value="aa-tRNA-synth_II/BPL/LPL"/>
</dbReference>
<evidence type="ECO:0000313" key="8">
    <source>
        <dbReference type="EMBL" id="GGH97288.1"/>
    </source>
</evidence>
<dbReference type="InterPro" id="IPR004408">
    <property type="entry name" value="Biotin_CoA_COase_ligase"/>
</dbReference>
<evidence type="ECO:0000259" key="7">
    <source>
        <dbReference type="PROSITE" id="PS51733"/>
    </source>
</evidence>
<accession>A0A2I0CN19</accession>
<dbReference type="RefSeq" id="WP_093987280.1">
    <property type="nucleotide sequence ID" value="NZ_BMDE01000020.1"/>
</dbReference>
<dbReference type="GO" id="GO:0003677">
    <property type="term" value="F:DNA binding"/>
    <property type="evidence" value="ECO:0007669"/>
    <property type="project" value="UniProtKB-UniRule"/>
</dbReference>
<reference evidence="8" key="5">
    <citation type="submission" date="2024-05" db="EMBL/GenBank/DDBJ databases">
        <authorList>
            <person name="Sun Q."/>
            <person name="Sedlacek I."/>
        </authorList>
    </citation>
    <scope>NUCLEOTIDE SEQUENCE</scope>
    <source>
        <strain evidence="8">CCM 8778</strain>
    </source>
</reference>
<feature type="binding site" evidence="6">
    <location>
        <position position="180"/>
    </location>
    <ligand>
        <name>biotin</name>
        <dbReference type="ChEBI" id="CHEBI:57586"/>
    </ligand>
</feature>
<feature type="binding site" evidence="6">
    <location>
        <position position="109"/>
    </location>
    <ligand>
        <name>biotin</name>
        <dbReference type="ChEBI" id="CHEBI:57586"/>
    </ligand>
</feature>
<dbReference type="InterPro" id="IPR004143">
    <property type="entry name" value="BPL_LPL_catalytic"/>
</dbReference>
<dbReference type="InterPro" id="IPR003142">
    <property type="entry name" value="BPL_C"/>
</dbReference>
<dbReference type="GO" id="GO:0005524">
    <property type="term" value="F:ATP binding"/>
    <property type="evidence" value="ECO:0007669"/>
    <property type="project" value="UniProtKB-UniRule"/>
</dbReference>
<organism evidence="9 10">
    <name type="scientific">Pseudomonas fluvialis</name>
    <dbReference type="NCBI Taxonomy" id="1793966"/>
    <lineage>
        <taxon>Bacteria</taxon>
        <taxon>Pseudomonadati</taxon>
        <taxon>Pseudomonadota</taxon>
        <taxon>Gammaproteobacteria</taxon>
        <taxon>Pseudomonadales</taxon>
        <taxon>Pseudomonadaceae</taxon>
        <taxon>Pseudomonas</taxon>
    </lineage>
</organism>
<comment type="caution">
    <text evidence="9">The sequence shown here is derived from an EMBL/GenBank/DDBJ whole genome shotgun (WGS) entry which is preliminary data.</text>
</comment>
<feature type="domain" description="BPL/LPL catalytic" evidence="7">
    <location>
        <begin position="60"/>
        <end position="255"/>
    </location>
</feature>
<keyword evidence="11" id="KW-1185">Reference proteome</keyword>
<dbReference type="SUPFAM" id="SSF55681">
    <property type="entry name" value="Class II aaRS and biotin synthetases"/>
    <property type="match status" value="1"/>
</dbReference>
<keyword evidence="3 6" id="KW-0067">ATP-binding</keyword>
<keyword evidence="4 6" id="KW-0092">Biotin</keyword>
<dbReference type="InterPro" id="IPR008988">
    <property type="entry name" value="Transcriptional_repressor_C"/>
</dbReference>
<dbReference type="EMBL" id="BMDE01000020">
    <property type="protein sequence ID" value="GGH97288.1"/>
    <property type="molecule type" value="Genomic_DNA"/>
</dbReference>
<reference evidence="9" key="3">
    <citation type="submission" date="2017-12" db="EMBL/GenBank/DDBJ databases">
        <authorList>
            <person name="Hurst M.R.H."/>
        </authorList>
    </citation>
    <scope>NUCLEOTIDE SEQUENCE [LARGE SCALE GENOMIC DNA]</scope>
    <source>
        <strain evidence="9">ZYSR67-Z</strain>
    </source>
</reference>
<dbReference type="Proteomes" id="UP000242861">
    <property type="component" value="Unassembled WGS sequence"/>
</dbReference>
<dbReference type="InterPro" id="IPR013196">
    <property type="entry name" value="HTH_11"/>
</dbReference>
<dbReference type="EMBL" id="PIYS01000025">
    <property type="protein sequence ID" value="PKF70535.1"/>
    <property type="molecule type" value="Genomic_DNA"/>
</dbReference>
<dbReference type="InterPro" id="IPR036390">
    <property type="entry name" value="WH_DNA-bd_sf"/>
</dbReference>
<evidence type="ECO:0000256" key="4">
    <source>
        <dbReference type="ARBA" id="ARBA00023267"/>
    </source>
</evidence>
<dbReference type="AlphaFoldDB" id="A0A2I0CN19"/>
<dbReference type="Gene3D" id="3.30.930.10">
    <property type="entry name" value="Bira Bifunctional Protein, Domain 2"/>
    <property type="match status" value="1"/>
</dbReference>
<comment type="catalytic activity">
    <reaction evidence="5 6">
        <text>biotin + L-lysyl-[protein] + ATP = N(6)-biotinyl-L-lysyl-[protein] + AMP + diphosphate + H(+)</text>
        <dbReference type="Rhea" id="RHEA:11756"/>
        <dbReference type="Rhea" id="RHEA-COMP:9752"/>
        <dbReference type="Rhea" id="RHEA-COMP:10505"/>
        <dbReference type="ChEBI" id="CHEBI:15378"/>
        <dbReference type="ChEBI" id="CHEBI:29969"/>
        <dbReference type="ChEBI" id="CHEBI:30616"/>
        <dbReference type="ChEBI" id="CHEBI:33019"/>
        <dbReference type="ChEBI" id="CHEBI:57586"/>
        <dbReference type="ChEBI" id="CHEBI:83144"/>
        <dbReference type="ChEBI" id="CHEBI:456215"/>
        <dbReference type="EC" id="6.3.4.15"/>
    </reaction>
</comment>
<protein>
    <recommendedName>
        <fullName evidence="6">Bifunctional ligase/repressor BirA</fullName>
    </recommendedName>
    <alternativeName>
        <fullName evidence="6">Biotin operon repressor</fullName>
    </alternativeName>
    <alternativeName>
        <fullName evidence="6">Biotin--[acetyl-CoA-carboxylase] ligase</fullName>
        <ecNumber evidence="6">6.3.4.15</ecNumber>
    </alternativeName>
    <alternativeName>
        <fullName evidence="6">Biotin--protein ligase</fullName>
    </alternativeName>
    <alternativeName>
        <fullName evidence="6">Biotin-[acetyl-CoA carboxylase] synthetase</fullName>
    </alternativeName>
</protein>
<evidence type="ECO:0000256" key="5">
    <source>
        <dbReference type="ARBA" id="ARBA00047846"/>
    </source>
</evidence>
<reference evidence="11" key="4">
    <citation type="journal article" date="2019" name="Int. J. Syst. Evol. Microbiol.">
        <title>The Global Catalogue of Microorganisms (GCM) 10K type strain sequencing project: providing services to taxonomists for standard genome sequencing and annotation.</title>
        <authorList>
            <consortium name="The Broad Institute Genomics Platform"/>
            <consortium name="The Broad Institute Genome Sequencing Center for Infectious Disease"/>
            <person name="Wu L."/>
            <person name="Ma J."/>
        </authorList>
    </citation>
    <scope>NUCLEOTIDE SEQUENCE [LARGE SCALE GENOMIC DNA]</scope>
    <source>
        <strain evidence="11">CCM 8778</strain>
    </source>
</reference>
<dbReference type="SUPFAM" id="SSF46785">
    <property type="entry name" value="Winged helix' DNA-binding domain"/>
    <property type="match status" value="1"/>
</dbReference>
<dbReference type="Gene3D" id="2.30.30.100">
    <property type="match status" value="1"/>
</dbReference>
<dbReference type="SUPFAM" id="SSF50037">
    <property type="entry name" value="C-terminal domain of transcriptional repressors"/>
    <property type="match status" value="1"/>
</dbReference>
<reference evidence="8" key="1">
    <citation type="journal article" date="2014" name="Int. J. Syst. Evol. Microbiol.">
        <title>Complete genome of a new Firmicutes species belonging to the dominant human colonic microbiota ('Ruminococcus bicirculans') reveals two chromosomes and a selective capacity to utilize plant glucans.</title>
        <authorList>
            <consortium name="NISC Comparative Sequencing Program"/>
            <person name="Wegmann U."/>
            <person name="Louis P."/>
            <person name="Goesmann A."/>
            <person name="Henrissat B."/>
            <person name="Duncan S.H."/>
            <person name="Flint H.J."/>
        </authorList>
    </citation>
    <scope>NUCLEOTIDE SEQUENCE</scope>
    <source>
        <strain evidence="8">CCM 8778</strain>
    </source>
</reference>
<evidence type="ECO:0000256" key="6">
    <source>
        <dbReference type="HAMAP-Rule" id="MF_00978"/>
    </source>
</evidence>
<comment type="function">
    <text evidence="6">Acts both as a biotin--[acetyl-CoA-carboxylase] ligase and a biotin-operon repressor. In the presence of ATP, BirA activates biotin to form the BirA-biotinyl-5'-adenylate (BirA-bio-5'-AMP or holoBirA) complex. HoloBirA can either transfer the biotinyl moiety to the biotin carboxyl carrier protein (BCCP) subunit of acetyl-CoA carboxylase, or bind to the biotin operator site and inhibit transcription of the operon.</text>
</comment>
<keyword evidence="6" id="KW-0804">Transcription</keyword>
<dbReference type="HAMAP" id="MF_00978">
    <property type="entry name" value="Bifunct_BirA"/>
    <property type="match status" value="1"/>
</dbReference>
<dbReference type="Pfam" id="PF02237">
    <property type="entry name" value="BPL_C"/>
    <property type="match status" value="1"/>
</dbReference>
<evidence type="ECO:0000313" key="9">
    <source>
        <dbReference type="EMBL" id="PKF70535.1"/>
    </source>
</evidence>
<dbReference type="Proteomes" id="UP000655550">
    <property type="component" value="Unassembled WGS sequence"/>
</dbReference>
<evidence type="ECO:0000313" key="11">
    <source>
        <dbReference type="Proteomes" id="UP000655550"/>
    </source>
</evidence>
<dbReference type="PANTHER" id="PTHR12835">
    <property type="entry name" value="BIOTIN PROTEIN LIGASE"/>
    <property type="match status" value="1"/>
</dbReference>
<sequence length="319" mass="34419">MQALLAILADGRFHSGELLGSALGLSRSAVWKRLQALQAETGLVVDKVRGKGYRLQRPLSLLDEELITAALPELDVCVHQTVTSTNSLAQEYAAANTARKPVLVLAEKQTQGRGRRGRSWVSPYAGNIYASLVYPLASGLQQAKGVSLVMALAVLRTLQSRGLAALSLKWPNDVLCGNKKISGILLELLGDPSDACQLIIGLGINVNMREEQQAIEQPWTSLAAELGVMLDRSALVVDLAKHLIAHLKRLEGEGFSQLRDEWMGFSAWQGQDVQLSSGDTVIAGRLSGVDEDGSLLLEIDGHQQRFSGGELSLRLAHDS</sequence>
<dbReference type="CDD" id="cd16442">
    <property type="entry name" value="BPL"/>
    <property type="match status" value="1"/>
</dbReference>
<keyword evidence="6" id="KW-0805">Transcription regulation</keyword>
<reference evidence="10" key="2">
    <citation type="submission" date="2017-12" db="EMBL/GenBank/DDBJ databases">
        <authorList>
            <person name="Yu X.-Y."/>
        </authorList>
    </citation>
    <scope>NUCLEOTIDE SEQUENCE [LARGE SCALE GENOMIC DNA]</scope>
    <source>
        <strain evidence="10">ZYSR67-Z</strain>
    </source>
</reference>
<keyword evidence="6" id="KW-0678">Repressor</keyword>
<dbReference type="NCBIfam" id="NF008848">
    <property type="entry name" value="PRK11886.1-3"/>
    <property type="match status" value="1"/>
</dbReference>
<dbReference type="InterPro" id="IPR030855">
    <property type="entry name" value="Bifunct_BirA"/>
</dbReference>
<dbReference type="GO" id="GO:0006355">
    <property type="term" value="P:regulation of DNA-templated transcription"/>
    <property type="evidence" value="ECO:0007669"/>
    <property type="project" value="UniProtKB-UniRule"/>
</dbReference>
<dbReference type="EC" id="6.3.4.15" evidence="6"/>